<dbReference type="GO" id="GO:0006265">
    <property type="term" value="P:DNA topological change"/>
    <property type="evidence" value="ECO:0007669"/>
    <property type="project" value="InterPro"/>
</dbReference>
<evidence type="ECO:0000256" key="6">
    <source>
        <dbReference type="ARBA" id="ARBA00023125"/>
    </source>
</evidence>
<dbReference type="GO" id="GO:0046872">
    <property type="term" value="F:metal ion binding"/>
    <property type="evidence" value="ECO:0007669"/>
    <property type="project" value="UniProtKB-KW"/>
</dbReference>
<dbReference type="PROSITE" id="PS50880">
    <property type="entry name" value="TOPRIM"/>
    <property type="match status" value="1"/>
</dbReference>
<reference evidence="14 15" key="1">
    <citation type="submission" date="2011-02" db="EMBL/GenBank/DDBJ databases">
        <authorList>
            <person name="Weinstock G."/>
            <person name="Sodergren E."/>
            <person name="Clifton S."/>
            <person name="Fulton L."/>
            <person name="Fulton B."/>
            <person name="Courtney L."/>
            <person name="Fronick C."/>
            <person name="Harrison M."/>
            <person name="Strong C."/>
            <person name="Farmer C."/>
            <person name="Delahaunty K."/>
            <person name="Markovic C."/>
            <person name="Hall O."/>
            <person name="Minx P."/>
            <person name="Tomlinson C."/>
            <person name="Mitreva M."/>
            <person name="Hou S."/>
            <person name="Chen J."/>
            <person name="Wollam A."/>
            <person name="Pepin K.H."/>
            <person name="Johnson M."/>
            <person name="Bhonagiri V."/>
            <person name="Zhang X."/>
            <person name="Suruliraj S."/>
            <person name="Warren W."/>
            <person name="Chinwalla A."/>
            <person name="Mardis E.R."/>
            <person name="Wilson R.K."/>
        </authorList>
    </citation>
    <scope>NUCLEOTIDE SEQUENCE [LARGE SCALE GENOMIC DNA]</scope>
    <source>
        <strain evidence="14 15">YIT 11859</strain>
    </source>
</reference>
<dbReference type="CDD" id="cd03362">
    <property type="entry name" value="TOPRIM_TopoIA_TopoIII"/>
    <property type="match status" value="1"/>
</dbReference>
<dbReference type="InterPro" id="IPR003601">
    <property type="entry name" value="Topo_IA_2"/>
</dbReference>
<dbReference type="GO" id="GO:0006281">
    <property type="term" value="P:DNA repair"/>
    <property type="evidence" value="ECO:0007669"/>
    <property type="project" value="TreeGrafter"/>
</dbReference>
<dbReference type="NCBIfam" id="NF005829">
    <property type="entry name" value="PRK07726.1"/>
    <property type="match status" value="1"/>
</dbReference>
<dbReference type="Gene3D" id="2.70.20.10">
    <property type="entry name" value="Topoisomerase I, domain 3"/>
    <property type="match status" value="1"/>
</dbReference>
<comment type="caution">
    <text evidence="14">The sequence shown here is derived from an EMBL/GenBank/DDBJ whole genome shotgun (WGS) entry which is preliminary data.</text>
</comment>
<dbReference type="InterPro" id="IPR013825">
    <property type="entry name" value="Topo_IA_cen_sub2"/>
</dbReference>
<dbReference type="SMART" id="SM00437">
    <property type="entry name" value="TOP1Ac"/>
    <property type="match status" value="1"/>
</dbReference>
<feature type="domain" description="Topo IA-type catalytic" evidence="13">
    <location>
        <begin position="160"/>
        <end position="611"/>
    </location>
</feature>
<dbReference type="GO" id="GO:0006310">
    <property type="term" value="P:DNA recombination"/>
    <property type="evidence" value="ECO:0007669"/>
    <property type="project" value="TreeGrafter"/>
</dbReference>
<evidence type="ECO:0000256" key="11">
    <source>
        <dbReference type="ARBA" id="ARBA00032877"/>
    </source>
</evidence>
<dbReference type="InterPro" id="IPR023405">
    <property type="entry name" value="Topo_IA_core_domain"/>
</dbReference>
<dbReference type="GO" id="GO:0003677">
    <property type="term" value="F:DNA binding"/>
    <property type="evidence" value="ECO:0007669"/>
    <property type="project" value="UniProtKB-KW"/>
</dbReference>
<dbReference type="GeneID" id="43348858"/>
<keyword evidence="6" id="KW-0238">DNA-binding</keyword>
<evidence type="ECO:0000313" key="15">
    <source>
        <dbReference type="Proteomes" id="UP000005156"/>
    </source>
</evidence>
<dbReference type="HOGENOM" id="CLU_002929_5_2_4"/>
<dbReference type="InterPro" id="IPR003602">
    <property type="entry name" value="Topo_IA_DNA-bd_dom"/>
</dbReference>
<evidence type="ECO:0000256" key="9">
    <source>
        <dbReference type="ARBA" id="ARBA00031985"/>
    </source>
</evidence>
<dbReference type="SUPFAM" id="SSF56712">
    <property type="entry name" value="Prokaryotic type I DNA topoisomerase"/>
    <property type="match status" value="1"/>
</dbReference>
<dbReference type="InterPro" id="IPR013824">
    <property type="entry name" value="Topo_IA_cen_sub1"/>
</dbReference>
<evidence type="ECO:0000256" key="10">
    <source>
        <dbReference type="ARBA" id="ARBA00032235"/>
    </source>
</evidence>
<dbReference type="InterPro" id="IPR000380">
    <property type="entry name" value="Topo_IA"/>
</dbReference>
<dbReference type="InterPro" id="IPR034144">
    <property type="entry name" value="TOPRIM_TopoIII"/>
</dbReference>
<comment type="catalytic activity">
    <reaction evidence="1">
        <text>ATP-independent breakage of single-stranded DNA, followed by passage and rejoining.</text>
        <dbReference type="EC" id="5.6.2.1"/>
    </reaction>
</comment>
<evidence type="ECO:0000256" key="8">
    <source>
        <dbReference type="ARBA" id="ARBA00030003"/>
    </source>
</evidence>
<proteinExistence type="inferred from homology"/>
<keyword evidence="15" id="KW-1185">Reference proteome</keyword>
<evidence type="ECO:0000256" key="5">
    <source>
        <dbReference type="ARBA" id="ARBA00023029"/>
    </source>
</evidence>
<keyword evidence="4" id="KW-0479">Metal-binding</keyword>
<dbReference type="Proteomes" id="UP000005156">
    <property type="component" value="Unassembled WGS sequence"/>
</dbReference>
<dbReference type="Gene3D" id="1.10.460.10">
    <property type="entry name" value="Topoisomerase I, domain 2"/>
    <property type="match status" value="1"/>
</dbReference>
<dbReference type="GO" id="GO:0043597">
    <property type="term" value="C:cytoplasmic replication fork"/>
    <property type="evidence" value="ECO:0007669"/>
    <property type="project" value="TreeGrafter"/>
</dbReference>
<evidence type="ECO:0000256" key="2">
    <source>
        <dbReference type="ARBA" id="ARBA00009446"/>
    </source>
</evidence>
<dbReference type="FunFam" id="1.10.290.10:FF:000004">
    <property type="entry name" value="DNA topoisomerase 3"/>
    <property type="match status" value="1"/>
</dbReference>
<dbReference type="InterPro" id="IPR006171">
    <property type="entry name" value="TOPRIM_dom"/>
</dbReference>
<evidence type="ECO:0000256" key="7">
    <source>
        <dbReference type="ARBA" id="ARBA00023235"/>
    </source>
</evidence>
<evidence type="ECO:0000259" key="13">
    <source>
        <dbReference type="PROSITE" id="PS52039"/>
    </source>
</evidence>
<dbReference type="EMBL" id="AFBP01000038">
    <property type="protein sequence ID" value="EGG54468.1"/>
    <property type="molecule type" value="Genomic_DNA"/>
</dbReference>
<accession>F3QKI9</accession>
<dbReference type="RefSeq" id="WP_008864255.1">
    <property type="nucleotide sequence ID" value="NZ_GL883710.1"/>
</dbReference>
<evidence type="ECO:0000256" key="3">
    <source>
        <dbReference type="ARBA" id="ARBA00012891"/>
    </source>
</evidence>
<dbReference type="EC" id="5.6.2.1" evidence="3"/>
<dbReference type="Gene3D" id="3.40.50.140">
    <property type="match status" value="1"/>
</dbReference>
<protein>
    <recommendedName>
        <fullName evidence="3">DNA topoisomerase</fullName>
        <ecNumber evidence="3">5.6.2.1</ecNumber>
    </recommendedName>
    <alternativeName>
        <fullName evidence="11">Omega-protein</fullName>
    </alternativeName>
    <alternativeName>
        <fullName evidence="10">Relaxing enzyme</fullName>
    </alternativeName>
    <alternativeName>
        <fullName evidence="8">Swivelase</fullName>
    </alternativeName>
    <alternativeName>
        <fullName evidence="9">Untwisting enzyme</fullName>
    </alternativeName>
</protein>
<gene>
    <name evidence="14" type="ORF">HMPREF9439_01449</name>
</gene>
<sequence length="613" mass="69069">MRLFIAEKPSVAKAIIAELGTVKRFNGYVECKGNICVTWCFGHLLEQAEPDYYLPEDVPTTPKGKKRWRMEDLPIFPDNWKLLPKNDKGVKNQLKIIKTLLSKADTVVNCGDPDREGQLLVDEILEFYRYRKPSLRFWASAQDSTSIKKALQSLKPNSQFKGMAQAALGRSRADWLIGMNLTRLFTLKHSTPSEKTLIAVGRVQTPTLALVAARDQLIKNFKPIPFYSFNAVITHEGINFSAQWEPKPDQQGLDAQKRLIDSSEAQKILSKLQSLGSGKVLSFTQLPKKALQPKPYSLADIQLDASNRYGFSAEETLNICQALYEKYKLASYPRSDCQYLPESQFSDAKAVLDAIAATSPNLAELVRQANPKIRSEAWNDKKISAHHGIIPTRQRAAVSELNPEEQKIYNLIAKRYICQFLPVHEYLETKIVLAFNGESFKSTGKTTKIEGWKAVYLKDQNSEEKTTLQNLPILQEGSSVEFKEIRAENKKTTPPNSFTEGTLISAMEKIHTVVKDPEFKKFLKETDGIGTPATRAAIISELKRKGYLEVKGKKIHATELGFRLLGLVPNSVKNPILTAMFERKLKEVESGKTDLESFMAPLKKMIQDEIEKA</sequence>
<dbReference type="OrthoDB" id="9803554at2"/>
<dbReference type="PANTHER" id="PTHR11390:SF21">
    <property type="entry name" value="DNA TOPOISOMERASE 3-ALPHA"/>
    <property type="match status" value="1"/>
</dbReference>
<evidence type="ECO:0000256" key="4">
    <source>
        <dbReference type="ARBA" id="ARBA00022723"/>
    </source>
</evidence>
<dbReference type="PANTHER" id="PTHR11390">
    <property type="entry name" value="PROKARYOTIC DNA TOPOISOMERASE"/>
    <property type="match status" value="1"/>
</dbReference>
<dbReference type="PROSITE" id="PS52039">
    <property type="entry name" value="TOPO_IA_2"/>
    <property type="match status" value="1"/>
</dbReference>
<name>F3QKI9_9BURK</name>
<dbReference type="InterPro" id="IPR005738">
    <property type="entry name" value="TopoIII"/>
</dbReference>
<dbReference type="NCBIfam" id="TIGR01056">
    <property type="entry name" value="topB"/>
    <property type="match status" value="1"/>
</dbReference>
<dbReference type="SMART" id="SM00493">
    <property type="entry name" value="TOPRIM"/>
    <property type="match status" value="1"/>
</dbReference>
<dbReference type="CDD" id="cd00186">
    <property type="entry name" value="TOP1Ac"/>
    <property type="match status" value="1"/>
</dbReference>
<comment type="similarity">
    <text evidence="2">Belongs to the type IA topoisomerase family.</text>
</comment>
<evidence type="ECO:0000256" key="1">
    <source>
        <dbReference type="ARBA" id="ARBA00000213"/>
    </source>
</evidence>
<dbReference type="Gene3D" id="1.10.290.10">
    <property type="entry name" value="Topoisomerase I, domain 4"/>
    <property type="match status" value="1"/>
</dbReference>
<dbReference type="Pfam" id="PF01751">
    <property type="entry name" value="Toprim"/>
    <property type="match status" value="1"/>
</dbReference>
<dbReference type="SMART" id="SM00436">
    <property type="entry name" value="TOP1Bc"/>
    <property type="match status" value="1"/>
</dbReference>
<dbReference type="Pfam" id="PF01131">
    <property type="entry name" value="Topoisom_bac"/>
    <property type="match status" value="1"/>
</dbReference>
<keyword evidence="5" id="KW-0799">Topoisomerase</keyword>
<organism evidence="14 15">
    <name type="scientific">Parasutterella excrementihominis YIT 11859</name>
    <dbReference type="NCBI Taxonomy" id="762966"/>
    <lineage>
        <taxon>Bacteria</taxon>
        <taxon>Pseudomonadati</taxon>
        <taxon>Pseudomonadota</taxon>
        <taxon>Betaproteobacteria</taxon>
        <taxon>Burkholderiales</taxon>
        <taxon>Sutterellaceae</taxon>
        <taxon>Parasutterella</taxon>
    </lineage>
</organism>
<dbReference type="InterPro" id="IPR013826">
    <property type="entry name" value="Topo_IA_cen_sub3"/>
</dbReference>
<evidence type="ECO:0000259" key="12">
    <source>
        <dbReference type="PROSITE" id="PS50880"/>
    </source>
</evidence>
<keyword evidence="7 14" id="KW-0413">Isomerase</keyword>
<dbReference type="InterPro" id="IPR013497">
    <property type="entry name" value="Topo_IA_cen"/>
</dbReference>
<dbReference type="eggNOG" id="COG0550">
    <property type="taxonomic scope" value="Bacteria"/>
</dbReference>
<feature type="domain" description="Toprim" evidence="12">
    <location>
        <begin position="1"/>
        <end position="143"/>
    </location>
</feature>
<dbReference type="GO" id="GO:0003917">
    <property type="term" value="F:DNA topoisomerase type I (single strand cut, ATP-independent) activity"/>
    <property type="evidence" value="ECO:0007669"/>
    <property type="project" value="UniProtKB-EC"/>
</dbReference>
<dbReference type="AlphaFoldDB" id="F3QKI9"/>
<evidence type="ECO:0000313" key="14">
    <source>
        <dbReference type="EMBL" id="EGG54468.1"/>
    </source>
</evidence>
<dbReference type="PRINTS" id="PR00417">
    <property type="entry name" value="PRTPISMRASEI"/>
</dbReference>